<sequence>MKFRVEIGVLAGTFASQQLAFAHLLDANPGADLEQVEVLARPFGPRLRGYFPDDTVAQLEQLTEPTLILLLPGSGVAPRDTRMLRFVGRYSGTLTRALLPDTE</sequence>
<dbReference type="OrthoDB" id="7658906at2"/>
<proteinExistence type="predicted"/>
<dbReference type="EMBL" id="FORA01000007">
    <property type="protein sequence ID" value="SFJ80696.1"/>
    <property type="molecule type" value="Genomic_DNA"/>
</dbReference>
<gene>
    <name evidence="1" type="ORF">SAMN04488095_3718</name>
</gene>
<keyword evidence="2" id="KW-1185">Reference proteome</keyword>
<dbReference type="RefSeq" id="WP_092784596.1">
    <property type="nucleotide sequence ID" value="NZ_FORA01000007.1"/>
</dbReference>
<dbReference type="Proteomes" id="UP000199110">
    <property type="component" value="Unassembled WGS sequence"/>
</dbReference>
<evidence type="ECO:0000313" key="2">
    <source>
        <dbReference type="Proteomes" id="UP000199110"/>
    </source>
</evidence>
<organism evidence="1 2">
    <name type="scientific">Jannaschia pohangensis</name>
    <dbReference type="NCBI Taxonomy" id="390807"/>
    <lineage>
        <taxon>Bacteria</taxon>
        <taxon>Pseudomonadati</taxon>
        <taxon>Pseudomonadota</taxon>
        <taxon>Alphaproteobacteria</taxon>
        <taxon>Rhodobacterales</taxon>
        <taxon>Roseobacteraceae</taxon>
        <taxon>Jannaschia</taxon>
    </lineage>
</organism>
<dbReference type="AlphaFoldDB" id="A0A1I3UFP8"/>
<accession>A0A1I3UFP8</accession>
<dbReference type="STRING" id="390807.SAMN04488095_3718"/>
<reference evidence="1 2" key="1">
    <citation type="submission" date="2016-10" db="EMBL/GenBank/DDBJ databases">
        <authorList>
            <person name="de Groot N.N."/>
        </authorList>
    </citation>
    <scope>NUCLEOTIDE SEQUENCE [LARGE SCALE GENOMIC DNA]</scope>
    <source>
        <strain evidence="1 2">DSM 19073</strain>
    </source>
</reference>
<evidence type="ECO:0000313" key="1">
    <source>
        <dbReference type="EMBL" id="SFJ80696.1"/>
    </source>
</evidence>
<name>A0A1I3UFP8_9RHOB</name>
<protein>
    <submittedName>
        <fullName evidence="1">Uncharacterized protein</fullName>
    </submittedName>
</protein>